<dbReference type="AlphaFoldDB" id="A0A7H0G175"/>
<name>A0A7H0G175_9GAMM</name>
<organism evidence="2 3">
    <name type="scientific">Agrilutibacter terrestris</name>
    <dbReference type="NCBI Taxonomy" id="2865112"/>
    <lineage>
        <taxon>Bacteria</taxon>
        <taxon>Pseudomonadati</taxon>
        <taxon>Pseudomonadota</taxon>
        <taxon>Gammaproteobacteria</taxon>
        <taxon>Lysobacterales</taxon>
        <taxon>Lysobacteraceae</taxon>
        <taxon>Agrilutibacter</taxon>
    </lineage>
</organism>
<accession>A0A7H0G175</accession>
<keyword evidence="1" id="KW-0812">Transmembrane</keyword>
<dbReference type="InterPro" id="IPR032092">
    <property type="entry name" value="PilW"/>
</dbReference>
<keyword evidence="3" id="KW-1185">Reference proteome</keyword>
<sequence>MNQHAPNARRARGFSLVELMVALVAGLIVTGATITVFLSTSRTYGTAESLGRVQENLRVAYELMSRDMREAAGNPCEKNLPRYNVLKNPASLWYTDFTAGIRGYEGTEAFPGSAFGTATAQRIAGTDAIELKSAMAGVSIVSHNPTSAQFKVGTVDHGLSNGDVVLACDFAQVAVFQVTNAQPGINNTIVHNNGTGTPGNCSKGLGFSSPVNCTTNGNQYAYGCYRGKFAGGGCDGDDDGIKNEAEDVWPAIIARMRMTRWYVGANGNGGRSLYQSSLRNNAGALVVDNNEIVEGVRDMGLQYLLAGAGGYVDASAVTVADWASDRVVAVRLDLTLQADQPAVADQIQRHLQLIVTIRNHAQ</sequence>
<proteinExistence type="predicted"/>
<keyword evidence="1" id="KW-0472">Membrane</keyword>
<feature type="transmembrane region" description="Helical" evidence="1">
    <location>
        <begin position="16"/>
        <end position="38"/>
    </location>
</feature>
<evidence type="ECO:0000313" key="3">
    <source>
        <dbReference type="Proteomes" id="UP000516018"/>
    </source>
</evidence>
<dbReference type="EMBL" id="CP060820">
    <property type="protein sequence ID" value="QNP42041.1"/>
    <property type="molecule type" value="Genomic_DNA"/>
</dbReference>
<gene>
    <name evidence="2" type="ORF">H8B22_01510</name>
</gene>
<protein>
    <submittedName>
        <fullName evidence="2">PilW family protein</fullName>
    </submittedName>
</protein>
<dbReference type="GO" id="GO:0043683">
    <property type="term" value="P:type IV pilus assembly"/>
    <property type="evidence" value="ECO:0007669"/>
    <property type="project" value="InterPro"/>
</dbReference>
<dbReference type="KEGG" id="lsx:H8B22_01510"/>
<dbReference type="InterPro" id="IPR012902">
    <property type="entry name" value="N_methyl_site"/>
</dbReference>
<keyword evidence="1" id="KW-1133">Transmembrane helix</keyword>
<dbReference type="NCBIfam" id="TIGR02532">
    <property type="entry name" value="IV_pilin_GFxxxE"/>
    <property type="match status" value="1"/>
</dbReference>
<dbReference type="PROSITE" id="PS00409">
    <property type="entry name" value="PROKAR_NTER_METHYL"/>
    <property type="match status" value="1"/>
</dbReference>
<evidence type="ECO:0000313" key="2">
    <source>
        <dbReference type="EMBL" id="QNP42041.1"/>
    </source>
</evidence>
<evidence type="ECO:0000256" key="1">
    <source>
        <dbReference type="SAM" id="Phobius"/>
    </source>
</evidence>
<dbReference type="Pfam" id="PF07963">
    <property type="entry name" value="N_methyl"/>
    <property type="match status" value="1"/>
</dbReference>
<reference evidence="2 3" key="1">
    <citation type="submission" date="2020-08" db="EMBL/GenBank/DDBJ databases">
        <title>Lysobacter sp. II4 sp. nov., isolated from soil.</title>
        <authorList>
            <person name="Woo C.Y."/>
            <person name="Kim J."/>
        </authorList>
    </citation>
    <scope>NUCLEOTIDE SEQUENCE [LARGE SCALE GENOMIC DNA]</scope>
    <source>
        <strain evidence="2 3">II4</strain>
    </source>
</reference>
<dbReference type="Proteomes" id="UP000516018">
    <property type="component" value="Chromosome"/>
</dbReference>
<dbReference type="RefSeq" id="WP_187713475.1">
    <property type="nucleotide sequence ID" value="NZ_CP060820.1"/>
</dbReference>
<dbReference type="Pfam" id="PF16074">
    <property type="entry name" value="PilW"/>
    <property type="match status" value="1"/>
</dbReference>